<dbReference type="OrthoDB" id="1939753at2759"/>
<keyword evidence="1" id="KW-0863">Zinc-finger</keyword>
<feature type="region of interest" description="Disordered" evidence="2">
    <location>
        <begin position="659"/>
        <end position="682"/>
    </location>
</feature>
<dbReference type="EMBL" id="NBSK02000006">
    <property type="protein sequence ID" value="KAJ0199718.1"/>
    <property type="molecule type" value="Genomic_DNA"/>
</dbReference>
<sequence>MDVQDQSKHSIPSGHESHGVYLCRRCGWPFPNPHPSAKHRRSHKKICGTIDGYTNLIHSEVVSDDENHLDDDKDKTPSPKIQKKTSIGGGGGAIGGSFSRSEDESFLDAVTEFADTTSTGSANKTLDRDLFFSFKDAEHGDFKVDSSEAKSALLETNGKSADDLVKDGVVEPTLKQSDISQEAQSIDDVGAGVKLESVTSDGVNEEIKHEKLESESEPVSEVVKEAEIVHGAENINEEIKLEKFEMEHEHASEAVKEPETVQSVSVLTQKEDLGASECSKEQILEVEKEPDMVLTQIKEQIQEVVKEPESVSSEKDDLCAPESEKELSHEVVEEPESVLIEKEDLGAPKLEKDLKEQIQEDFNESIAILTENKNLVAPKLENCSTEEIEEVVKEPKSVLIEKEDLGAPESETHSNKHTHEVFEEPESVLTEKDDLGAPILEKSSKEDTFEVVQEPNSTLIKKEELETPKLENGSTKQIQESVKEPESILTEKQDLDAPESEKCSNEHTHEVVEEPKTVLTEKDDLGASILEKNSKEHTFEAIEEPNSSSIEKEDLGAPNLEKHSNDHTHEVLEEPDTVLTKKVDLEAQNLEKLPKEATKEPKVDDCIVNDKNTSGVVSEPIIGKLITNQDSGVDLSIDSSNSLEANWGSVSVLSTASIDDKPKLNSGKPDNHSGSSDVFEPPSFMTLVQPEGKDQKPCSSEVQDAQKAGWIPTIANVSNESEERKKNEEVIAKVTNWSTGKHSAPLKNLLGEAKSPSVKESVTVVHKDEGATEKVNQELLSSPPKLIEDGKKAGKKVKGRGLWMPFGCCSSVNVVN</sequence>
<evidence type="ECO:0000259" key="3">
    <source>
        <dbReference type="PROSITE" id="PS50157"/>
    </source>
</evidence>
<name>A0A9R1V7I8_LACSA</name>
<reference evidence="4 5" key="1">
    <citation type="journal article" date="2017" name="Nat. Commun.">
        <title>Genome assembly with in vitro proximity ligation data and whole-genome triplication in lettuce.</title>
        <authorList>
            <person name="Reyes-Chin-Wo S."/>
            <person name="Wang Z."/>
            <person name="Yang X."/>
            <person name="Kozik A."/>
            <person name="Arikit S."/>
            <person name="Song C."/>
            <person name="Xia L."/>
            <person name="Froenicke L."/>
            <person name="Lavelle D.O."/>
            <person name="Truco M.J."/>
            <person name="Xia R."/>
            <person name="Zhu S."/>
            <person name="Xu C."/>
            <person name="Xu H."/>
            <person name="Xu X."/>
            <person name="Cox K."/>
            <person name="Korf I."/>
            <person name="Meyers B.C."/>
            <person name="Michelmore R.W."/>
        </authorList>
    </citation>
    <scope>NUCLEOTIDE SEQUENCE [LARGE SCALE GENOMIC DNA]</scope>
    <source>
        <strain evidence="5">cv. Salinas</strain>
        <tissue evidence="4">Seedlings</tissue>
    </source>
</reference>
<dbReference type="PROSITE" id="PS00028">
    <property type="entry name" value="ZINC_FINGER_C2H2_1"/>
    <property type="match status" value="1"/>
</dbReference>
<dbReference type="InterPro" id="IPR013087">
    <property type="entry name" value="Znf_C2H2_type"/>
</dbReference>
<keyword evidence="5" id="KW-1185">Reference proteome</keyword>
<feature type="compositionally biased region" description="Basic and acidic residues" evidence="2">
    <location>
        <begin position="550"/>
        <end position="572"/>
    </location>
</feature>
<feature type="compositionally biased region" description="Basic and acidic residues" evidence="2">
    <location>
        <begin position="592"/>
        <end position="605"/>
    </location>
</feature>
<feature type="region of interest" description="Disordered" evidence="2">
    <location>
        <begin position="398"/>
        <end position="577"/>
    </location>
</feature>
<comment type="caution">
    <text evidence="4">The sequence shown here is derived from an EMBL/GenBank/DDBJ whole genome shotgun (WGS) entry which is preliminary data.</text>
</comment>
<feature type="compositionally biased region" description="Basic and acidic residues" evidence="2">
    <location>
        <begin position="481"/>
        <end position="525"/>
    </location>
</feature>
<feature type="compositionally biased region" description="Basic and acidic residues" evidence="2">
    <location>
        <begin position="398"/>
        <end position="422"/>
    </location>
</feature>
<dbReference type="AlphaFoldDB" id="A0A9R1V7I8"/>
<proteinExistence type="predicted"/>
<feature type="region of interest" description="Disordered" evidence="2">
    <location>
        <begin position="305"/>
        <end position="344"/>
    </location>
</feature>
<evidence type="ECO:0000256" key="1">
    <source>
        <dbReference type="PROSITE-ProRule" id="PRU00042"/>
    </source>
</evidence>
<dbReference type="Gramene" id="rna-gnl|WGS:NBSK|LSAT_6X58881_mrna">
    <property type="protein sequence ID" value="cds-PLY99636.1"/>
    <property type="gene ID" value="gene-LSAT_6X58881"/>
</dbReference>
<evidence type="ECO:0000313" key="5">
    <source>
        <dbReference type="Proteomes" id="UP000235145"/>
    </source>
</evidence>
<evidence type="ECO:0000256" key="2">
    <source>
        <dbReference type="SAM" id="MobiDB-lite"/>
    </source>
</evidence>
<protein>
    <recommendedName>
        <fullName evidence="3">C2H2-type domain-containing protein</fullName>
    </recommendedName>
</protein>
<feature type="compositionally biased region" description="Basic and acidic residues" evidence="2">
    <location>
        <begin position="305"/>
        <end position="332"/>
    </location>
</feature>
<dbReference type="PANTHER" id="PTHR35746:SF1">
    <property type="entry name" value="PENTATRICOPEPTIDE REPEAT (PPR) SUPERFAMILY PROTEIN"/>
    <property type="match status" value="1"/>
</dbReference>
<feature type="region of interest" description="Disordered" evidence="2">
    <location>
        <begin position="592"/>
        <end position="611"/>
    </location>
</feature>
<dbReference type="PROSITE" id="PS50157">
    <property type="entry name" value="ZINC_FINGER_C2H2_2"/>
    <property type="match status" value="1"/>
</dbReference>
<dbReference type="PANTHER" id="PTHR35746">
    <property type="entry name" value="PENTATRICOPEPTIDE REPEAT (PPR) SUPERFAMILY PROTEIN"/>
    <property type="match status" value="1"/>
</dbReference>
<accession>A0A9R1V7I8</accession>
<feature type="domain" description="C2H2-type" evidence="3">
    <location>
        <begin position="21"/>
        <end position="43"/>
    </location>
</feature>
<gene>
    <name evidence="4" type="ORF">LSAT_V11C600320840</name>
</gene>
<feature type="compositionally biased region" description="Basic and acidic residues" evidence="2">
    <location>
        <begin position="460"/>
        <end position="469"/>
    </location>
</feature>
<organism evidence="4 5">
    <name type="scientific">Lactuca sativa</name>
    <name type="common">Garden lettuce</name>
    <dbReference type="NCBI Taxonomy" id="4236"/>
    <lineage>
        <taxon>Eukaryota</taxon>
        <taxon>Viridiplantae</taxon>
        <taxon>Streptophyta</taxon>
        <taxon>Embryophyta</taxon>
        <taxon>Tracheophyta</taxon>
        <taxon>Spermatophyta</taxon>
        <taxon>Magnoliopsida</taxon>
        <taxon>eudicotyledons</taxon>
        <taxon>Gunneridae</taxon>
        <taxon>Pentapetalae</taxon>
        <taxon>asterids</taxon>
        <taxon>campanulids</taxon>
        <taxon>Asterales</taxon>
        <taxon>Asteraceae</taxon>
        <taxon>Cichorioideae</taxon>
        <taxon>Cichorieae</taxon>
        <taxon>Lactucinae</taxon>
        <taxon>Lactuca</taxon>
    </lineage>
</organism>
<dbReference type="Proteomes" id="UP000235145">
    <property type="component" value="Unassembled WGS sequence"/>
</dbReference>
<dbReference type="GO" id="GO:0008270">
    <property type="term" value="F:zinc ion binding"/>
    <property type="evidence" value="ECO:0007669"/>
    <property type="project" value="UniProtKB-KW"/>
</dbReference>
<evidence type="ECO:0000313" key="4">
    <source>
        <dbReference type="EMBL" id="KAJ0199718.1"/>
    </source>
</evidence>
<keyword evidence="1" id="KW-0862">Zinc</keyword>
<keyword evidence="1" id="KW-0479">Metal-binding</keyword>
<feature type="region of interest" description="Disordered" evidence="2">
    <location>
        <begin position="62"/>
        <end position="98"/>
    </location>
</feature>